<dbReference type="InterPro" id="IPR000198">
    <property type="entry name" value="RhoGAP_dom"/>
</dbReference>
<dbReference type="Gene3D" id="1.10.555.10">
    <property type="entry name" value="Rho GTPase activation protein"/>
    <property type="match status" value="1"/>
</dbReference>
<dbReference type="Pfam" id="PF00620">
    <property type="entry name" value="RhoGAP"/>
    <property type="match status" value="1"/>
</dbReference>
<dbReference type="EMBL" id="JAPDFW010000055">
    <property type="protein sequence ID" value="KAJ5078089.1"/>
    <property type="molecule type" value="Genomic_DNA"/>
</dbReference>
<dbReference type="AlphaFoldDB" id="A0A9Q0RGT9"/>
<dbReference type="InterPro" id="IPR051025">
    <property type="entry name" value="RhoGAP"/>
</dbReference>
<dbReference type="SMART" id="SM00324">
    <property type="entry name" value="RhoGAP"/>
    <property type="match status" value="1"/>
</dbReference>
<dbReference type="GO" id="GO:0005096">
    <property type="term" value="F:GTPase activator activity"/>
    <property type="evidence" value="ECO:0007669"/>
    <property type="project" value="UniProtKB-KW"/>
</dbReference>
<protein>
    <submittedName>
        <fullName evidence="3">Gtpase-activating protein bem3</fullName>
    </submittedName>
</protein>
<comment type="caution">
    <text evidence="3">The sequence shown here is derived from an EMBL/GenBank/DDBJ whole genome shotgun (WGS) entry which is preliminary data.</text>
</comment>
<gene>
    <name evidence="3" type="ORF">M0811_05347</name>
</gene>
<sequence length="291" mass="34431">MASLFLLKLYFPYHKKFRMLKFTPITQIKEVKKIICEDEKLGDPTGYGLFCPSDKGFWLEDERTLFSYELWKEEVVEFKTKLTKKIKMIYCGDEYIISIDEKLTISQQFNLICEQIGIDNQINYLILYNNEHLDNNKSFFNQDIENIEDKYIIIKKEEKKPQILNLNPKKKPKKKDKEILPPVFGNTILSALYRGNRPLKVPHIISQTINFIEEQSLDDEGIYRQSGSKQKIEELKKLFNESDDVNMKSLSNSPYDAPDLLKLYLRELKEPLLTFEFYEKFSALHNKINLN</sequence>
<dbReference type="SUPFAM" id="SSF48350">
    <property type="entry name" value="GTPase activation domain, GAP"/>
    <property type="match status" value="1"/>
</dbReference>
<dbReference type="CDD" id="cd00159">
    <property type="entry name" value="RhoGAP"/>
    <property type="match status" value="1"/>
</dbReference>
<dbReference type="PANTHER" id="PTHR15228">
    <property type="entry name" value="SPERMATHECAL PHYSIOLOGY VARIANT"/>
    <property type="match status" value="1"/>
</dbReference>
<dbReference type="Proteomes" id="UP001149090">
    <property type="component" value="Unassembled WGS sequence"/>
</dbReference>
<proteinExistence type="predicted"/>
<accession>A0A9Q0RGT9</accession>
<dbReference type="InterPro" id="IPR032425">
    <property type="entry name" value="FERM_f0"/>
</dbReference>
<dbReference type="PROSITE" id="PS50238">
    <property type="entry name" value="RHOGAP"/>
    <property type="match status" value="1"/>
</dbReference>
<feature type="domain" description="Rho-GAP" evidence="2">
    <location>
        <begin position="187"/>
        <end position="291"/>
    </location>
</feature>
<dbReference type="InterPro" id="IPR008936">
    <property type="entry name" value="Rho_GTPase_activation_prot"/>
</dbReference>
<evidence type="ECO:0000256" key="1">
    <source>
        <dbReference type="ARBA" id="ARBA00022468"/>
    </source>
</evidence>
<dbReference type="PANTHER" id="PTHR15228:SF25">
    <property type="entry name" value="F-BAR DOMAIN-CONTAINING PROTEIN"/>
    <property type="match status" value="1"/>
</dbReference>
<dbReference type="Gene3D" id="3.10.20.90">
    <property type="entry name" value="Phosphatidylinositol 3-kinase Catalytic Subunit, Chain A, domain 1"/>
    <property type="match status" value="1"/>
</dbReference>
<dbReference type="OrthoDB" id="391137at2759"/>
<reference evidence="3" key="1">
    <citation type="submission" date="2022-10" db="EMBL/GenBank/DDBJ databases">
        <title>Novel sulphate-reducing endosymbionts in the free-living metamonad Anaeramoeba.</title>
        <authorList>
            <person name="Jerlstrom-Hultqvist J."/>
            <person name="Cepicka I."/>
            <person name="Gallot-Lavallee L."/>
            <person name="Salas-Leiva D."/>
            <person name="Curtis B.A."/>
            <person name="Zahonova K."/>
            <person name="Pipaliya S."/>
            <person name="Dacks J."/>
            <person name="Roger A.J."/>
        </authorList>
    </citation>
    <scope>NUCLEOTIDE SEQUENCE</scope>
    <source>
        <strain evidence="3">BMAN</strain>
    </source>
</reference>
<dbReference type="Pfam" id="PF16511">
    <property type="entry name" value="FERM_f0"/>
    <property type="match status" value="1"/>
</dbReference>
<evidence type="ECO:0000313" key="3">
    <source>
        <dbReference type="EMBL" id="KAJ5078089.1"/>
    </source>
</evidence>
<evidence type="ECO:0000259" key="2">
    <source>
        <dbReference type="PROSITE" id="PS50238"/>
    </source>
</evidence>
<keyword evidence="4" id="KW-1185">Reference proteome</keyword>
<evidence type="ECO:0000313" key="4">
    <source>
        <dbReference type="Proteomes" id="UP001149090"/>
    </source>
</evidence>
<organism evidence="3 4">
    <name type="scientific">Anaeramoeba ignava</name>
    <name type="common">Anaerobic marine amoeba</name>
    <dbReference type="NCBI Taxonomy" id="1746090"/>
    <lineage>
        <taxon>Eukaryota</taxon>
        <taxon>Metamonada</taxon>
        <taxon>Anaeramoebidae</taxon>
        <taxon>Anaeramoeba</taxon>
    </lineage>
</organism>
<keyword evidence="1" id="KW-0343">GTPase activation</keyword>
<dbReference type="GO" id="GO:0007165">
    <property type="term" value="P:signal transduction"/>
    <property type="evidence" value="ECO:0007669"/>
    <property type="project" value="InterPro"/>
</dbReference>
<name>A0A9Q0RGT9_ANAIG</name>